<evidence type="ECO:0000313" key="3">
    <source>
        <dbReference type="EMBL" id="MFC5909177.1"/>
    </source>
</evidence>
<dbReference type="RefSeq" id="WP_380584748.1">
    <property type="nucleotide sequence ID" value="NZ_JBHSQJ010000075.1"/>
</dbReference>
<evidence type="ECO:0000313" key="4">
    <source>
        <dbReference type="Proteomes" id="UP001596174"/>
    </source>
</evidence>
<sequence>MRASRVAAAAVTAIASLGLMAPTAMAEDHSGQVEASPHAVHRGHTVWLSTESCRSDEGPAWVRIVVDGVSHKVWLKHETGEGLTGAFRVPRDADLGRYGVEGRCDDGREIEGSFWVVSSEPEGSVHAGVGGSVSGPSFTEAAGGGALALVGGLLGLQALRRRRAATRS</sequence>
<organism evidence="3 4">
    <name type="scientific">Streptacidiphilus monticola</name>
    <dbReference type="NCBI Taxonomy" id="2161674"/>
    <lineage>
        <taxon>Bacteria</taxon>
        <taxon>Bacillati</taxon>
        <taxon>Actinomycetota</taxon>
        <taxon>Actinomycetes</taxon>
        <taxon>Kitasatosporales</taxon>
        <taxon>Streptomycetaceae</taxon>
        <taxon>Streptacidiphilus</taxon>
    </lineage>
</organism>
<keyword evidence="2" id="KW-0732">Signal</keyword>
<dbReference type="EMBL" id="JBHSQJ010000075">
    <property type="protein sequence ID" value="MFC5909177.1"/>
    <property type="molecule type" value="Genomic_DNA"/>
</dbReference>
<reference evidence="4" key="1">
    <citation type="journal article" date="2019" name="Int. J. Syst. Evol. Microbiol.">
        <title>The Global Catalogue of Microorganisms (GCM) 10K type strain sequencing project: providing services to taxonomists for standard genome sequencing and annotation.</title>
        <authorList>
            <consortium name="The Broad Institute Genomics Platform"/>
            <consortium name="The Broad Institute Genome Sequencing Center for Infectious Disease"/>
            <person name="Wu L."/>
            <person name="Ma J."/>
        </authorList>
    </citation>
    <scope>NUCLEOTIDE SEQUENCE [LARGE SCALE GENOMIC DNA]</scope>
    <source>
        <strain evidence="4">JCM 4816</strain>
    </source>
</reference>
<keyword evidence="1" id="KW-0472">Membrane</keyword>
<protein>
    <recommendedName>
        <fullName evidence="5">Integral membrane protein</fullName>
    </recommendedName>
</protein>
<accession>A0ABW1G4R9</accession>
<gene>
    <name evidence="3" type="ORF">ACFP3V_18380</name>
</gene>
<comment type="caution">
    <text evidence="3">The sequence shown here is derived from an EMBL/GenBank/DDBJ whole genome shotgun (WGS) entry which is preliminary data.</text>
</comment>
<dbReference type="Proteomes" id="UP001596174">
    <property type="component" value="Unassembled WGS sequence"/>
</dbReference>
<keyword evidence="4" id="KW-1185">Reference proteome</keyword>
<keyword evidence="1" id="KW-1133">Transmembrane helix</keyword>
<name>A0ABW1G4R9_9ACTN</name>
<proteinExistence type="predicted"/>
<feature type="chain" id="PRO_5045850175" description="Integral membrane protein" evidence="2">
    <location>
        <begin position="27"/>
        <end position="168"/>
    </location>
</feature>
<feature type="signal peptide" evidence="2">
    <location>
        <begin position="1"/>
        <end position="26"/>
    </location>
</feature>
<evidence type="ECO:0008006" key="5">
    <source>
        <dbReference type="Google" id="ProtNLM"/>
    </source>
</evidence>
<keyword evidence="1" id="KW-0812">Transmembrane</keyword>
<evidence type="ECO:0000256" key="1">
    <source>
        <dbReference type="SAM" id="Phobius"/>
    </source>
</evidence>
<evidence type="ECO:0000256" key="2">
    <source>
        <dbReference type="SAM" id="SignalP"/>
    </source>
</evidence>
<feature type="transmembrane region" description="Helical" evidence="1">
    <location>
        <begin position="141"/>
        <end position="159"/>
    </location>
</feature>